<proteinExistence type="predicted"/>
<sequence>MFPHTNATTCPSAEVIISFFGGSNGTFVPYGHVSFVKKVYPNDSFLASEMNVDDRPFSQPDNAMNFTYTTK</sequence>
<evidence type="ECO:0000313" key="2">
    <source>
        <dbReference type="EMBL" id="EFV99076.1"/>
    </source>
</evidence>
<evidence type="ECO:0000313" key="3">
    <source>
        <dbReference type="Proteomes" id="UP000002814"/>
    </source>
</evidence>
<dbReference type="Proteomes" id="UP000002814">
    <property type="component" value="Unassembled WGS sequence"/>
</dbReference>
<dbReference type="HOGENOM" id="CLU_2588359_0_0_9"/>
<dbReference type="InterPro" id="IPR007921">
    <property type="entry name" value="CHAP_dom"/>
</dbReference>
<dbReference type="AlphaFoldDB" id="E7SAG7"/>
<reference evidence="2 3" key="1">
    <citation type="submission" date="2010-12" db="EMBL/GenBank/DDBJ databases">
        <authorList>
            <person name="Muzny D."/>
            <person name="Qin X."/>
            <person name="Deng J."/>
            <person name="Jiang H."/>
            <person name="Liu Y."/>
            <person name="Qu J."/>
            <person name="Song X.-Z."/>
            <person name="Zhang L."/>
            <person name="Thornton R."/>
            <person name="Coyle M."/>
            <person name="Francisco L."/>
            <person name="Jackson L."/>
            <person name="Javaid M."/>
            <person name="Korchina V."/>
            <person name="Kovar C."/>
            <person name="Mata R."/>
            <person name="Mathew T."/>
            <person name="Ngo R."/>
            <person name="Nguyen L."/>
            <person name="Nguyen N."/>
            <person name="Okwuonu G."/>
            <person name="Ongeri F."/>
            <person name="Pham C."/>
            <person name="Simmons D."/>
            <person name="Wilczek-Boney K."/>
            <person name="Hale W."/>
            <person name="Jakkamsetti A."/>
            <person name="Pham P."/>
            <person name="Ruth R."/>
            <person name="San Lucas F."/>
            <person name="Warren J."/>
            <person name="Zhang J."/>
            <person name="Zhao Z."/>
            <person name="Zhou C."/>
            <person name="Zhu D."/>
            <person name="Lee S."/>
            <person name="Bess C."/>
            <person name="Blankenburg K."/>
            <person name="Forbes L."/>
            <person name="Fu Q."/>
            <person name="Gubbala S."/>
            <person name="Hirani K."/>
            <person name="Jayaseelan J.C."/>
            <person name="Lara F."/>
            <person name="Munidasa M."/>
            <person name="Palculict T."/>
            <person name="Patil S."/>
            <person name="Pu L.-L."/>
            <person name="Saada N."/>
            <person name="Tang L."/>
            <person name="Weissenberger G."/>
            <person name="Zhu Y."/>
            <person name="Hemphill L."/>
            <person name="Shang Y."/>
            <person name="Youmans B."/>
            <person name="Ayvaz T."/>
            <person name="Ross M."/>
            <person name="Santibanez J."/>
            <person name="Aqrawi P."/>
            <person name="Gross S."/>
            <person name="Joshi V."/>
            <person name="Fowler G."/>
            <person name="Nazareth L."/>
            <person name="Reid J."/>
            <person name="Worley K."/>
            <person name="Petrosino J."/>
            <person name="Highlander S."/>
            <person name="Gibbs R."/>
        </authorList>
    </citation>
    <scope>NUCLEOTIDE SEQUENCE [LARGE SCALE GENOMIC DNA]</scope>
    <source>
        <strain evidence="2 3">ATCC 700641</strain>
    </source>
</reference>
<dbReference type="RefSeq" id="WP_006596088.1">
    <property type="nucleotide sequence ID" value="NZ_AFUD01000021.1"/>
</dbReference>
<dbReference type="EMBL" id="AEQR01000019">
    <property type="protein sequence ID" value="EFV99076.1"/>
    <property type="molecule type" value="Genomic_DNA"/>
</dbReference>
<gene>
    <name evidence="2" type="ORF">HMPREF9421_1184</name>
</gene>
<dbReference type="Gene3D" id="3.90.1720.10">
    <property type="entry name" value="endopeptidase domain like (from Nostoc punctiforme)"/>
    <property type="match status" value="1"/>
</dbReference>
<dbReference type="PROSITE" id="PS50911">
    <property type="entry name" value="CHAP"/>
    <property type="match status" value="1"/>
</dbReference>
<evidence type="ECO:0000259" key="1">
    <source>
        <dbReference type="PROSITE" id="PS50911"/>
    </source>
</evidence>
<feature type="domain" description="Peptidase C51" evidence="1">
    <location>
        <begin position="1"/>
        <end position="71"/>
    </location>
</feature>
<organism evidence="2 3">
    <name type="scientific">Streptococcus australis ATCC 700641</name>
    <dbReference type="NCBI Taxonomy" id="888833"/>
    <lineage>
        <taxon>Bacteria</taxon>
        <taxon>Bacillati</taxon>
        <taxon>Bacillota</taxon>
        <taxon>Bacilli</taxon>
        <taxon>Lactobacillales</taxon>
        <taxon>Streptococcaceae</taxon>
        <taxon>Streptococcus</taxon>
    </lineage>
</organism>
<comment type="caution">
    <text evidence="2">The sequence shown here is derived from an EMBL/GenBank/DDBJ whole genome shotgun (WGS) entry which is preliminary data.</text>
</comment>
<name>E7SAG7_9STRE</name>
<accession>E7SAG7</accession>
<protein>
    <recommendedName>
        <fullName evidence="1">Peptidase C51 domain-containing protein</fullName>
    </recommendedName>
</protein>
<dbReference type="GeneID" id="93922012"/>
<keyword evidence="3" id="KW-1185">Reference proteome</keyword>
<dbReference type="PATRIC" id="fig|888833.12.peg.1213"/>